<evidence type="ECO:0000256" key="1">
    <source>
        <dbReference type="ARBA" id="ARBA00004196"/>
    </source>
</evidence>
<proteinExistence type="inferred from homology"/>
<reference evidence="6" key="1">
    <citation type="journal article" date="2023" name="Int. J. Syst. Evol. Microbiol.">
        <title>Streptomyces meridianus sp. nov. isolated from brackish water of the Tagus estuary in Alcochete, Portugal.</title>
        <authorList>
            <person name="Santos J.D.N."/>
            <person name="Klimek D."/>
            <person name="Calusinska M."/>
            <person name="Lobo Da Cunha A."/>
            <person name="Catita J."/>
            <person name="Goncalves H."/>
            <person name="Gonzalez I."/>
            <person name="Reyes F."/>
            <person name="Lage O.M."/>
        </authorList>
    </citation>
    <scope>NUCLEOTIDE SEQUENCE</scope>
    <source>
        <strain evidence="6">MTZ3.1</strain>
    </source>
</reference>
<evidence type="ECO:0000256" key="3">
    <source>
        <dbReference type="ARBA" id="ARBA00022729"/>
    </source>
</evidence>
<dbReference type="Pfam" id="PF13407">
    <property type="entry name" value="Peripla_BP_4"/>
    <property type="match status" value="1"/>
</dbReference>
<organism evidence="6 7">
    <name type="scientific">Streptomyces meridianus</name>
    <dbReference type="NCBI Taxonomy" id="2938945"/>
    <lineage>
        <taxon>Bacteria</taxon>
        <taxon>Bacillati</taxon>
        <taxon>Actinomycetota</taxon>
        <taxon>Actinomycetes</taxon>
        <taxon>Kitasatosporales</taxon>
        <taxon>Streptomycetaceae</taxon>
        <taxon>Streptomyces</taxon>
    </lineage>
</organism>
<comment type="caution">
    <text evidence="6">The sequence shown here is derived from an EMBL/GenBank/DDBJ whole genome shotgun (WGS) entry which is preliminary data.</text>
</comment>
<dbReference type="PROSITE" id="PS51257">
    <property type="entry name" value="PROKAR_LIPOPROTEIN"/>
    <property type="match status" value="1"/>
</dbReference>
<evidence type="ECO:0000256" key="2">
    <source>
        <dbReference type="ARBA" id="ARBA00007639"/>
    </source>
</evidence>
<evidence type="ECO:0000259" key="5">
    <source>
        <dbReference type="Pfam" id="PF13407"/>
    </source>
</evidence>
<sequence>MNTMKTTVAFATVAALALTGTACNSASGGGSDLKIGMSVSTLNNPFFVQLKEGAQAEAKAAGAELTVTDAQNDASQQANQLQNFTSQNVKSVIVNPVDSDAAGPAVKAVNNANIPVVAADRGVNKAEIATTVASDNVAGGKLAAKELAAQLGGKGKVVVLQGQAGTSAARERDRGFTQGIKEFPGIKVVAKQPADFDRAKGLDVMTNLMQSNSGVTGVYAQNDEMALGAAKALGSKAGKSVKIVGFDGTPDGLAAVKSGKLAATIAQQPKELGKLAMQNALKLAKGKKVNSEVKVPVKVVTEKNAAEFSS</sequence>
<feature type="domain" description="Periplasmic binding protein" evidence="5">
    <location>
        <begin position="35"/>
        <end position="288"/>
    </location>
</feature>
<feature type="signal peptide" evidence="4">
    <location>
        <begin position="1"/>
        <end position="26"/>
    </location>
</feature>
<evidence type="ECO:0000313" key="7">
    <source>
        <dbReference type="Proteomes" id="UP001167160"/>
    </source>
</evidence>
<accession>A0ABT0X029</accession>
<dbReference type="InterPro" id="IPR025997">
    <property type="entry name" value="SBP_2_dom"/>
</dbReference>
<dbReference type="InterPro" id="IPR028082">
    <property type="entry name" value="Peripla_BP_I"/>
</dbReference>
<name>A0ABT0X029_9ACTN</name>
<feature type="chain" id="PRO_5045877853" evidence="4">
    <location>
        <begin position="27"/>
        <end position="310"/>
    </location>
</feature>
<dbReference type="EMBL" id="JAMQGM010000001">
    <property type="protein sequence ID" value="MCM2575926.1"/>
    <property type="molecule type" value="Genomic_DNA"/>
</dbReference>
<comment type="similarity">
    <text evidence="2">Belongs to the bacterial solute-binding protein 2 family.</text>
</comment>
<evidence type="ECO:0000313" key="6">
    <source>
        <dbReference type="EMBL" id="MCM2575926.1"/>
    </source>
</evidence>
<evidence type="ECO:0000256" key="4">
    <source>
        <dbReference type="SAM" id="SignalP"/>
    </source>
</evidence>
<gene>
    <name evidence="6" type="ORF">M1E25_00910</name>
</gene>
<dbReference type="SUPFAM" id="SSF53822">
    <property type="entry name" value="Periplasmic binding protein-like I"/>
    <property type="match status" value="1"/>
</dbReference>
<dbReference type="Proteomes" id="UP001167160">
    <property type="component" value="Unassembled WGS sequence"/>
</dbReference>
<dbReference type="PANTHER" id="PTHR46847">
    <property type="entry name" value="D-ALLOSE-BINDING PERIPLASMIC PROTEIN-RELATED"/>
    <property type="match status" value="1"/>
</dbReference>
<dbReference type="PANTHER" id="PTHR46847:SF1">
    <property type="entry name" value="D-ALLOSE-BINDING PERIPLASMIC PROTEIN-RELATED"/>
    <property type="match status" value="1"/>
</dbReference>
<comment type="subcellular location">
    <subcellularLocation>
        <location evidence="1">Cell envelope</location>
    </subcellularLocation>
</comment>
<keyword evidence="3 4" id="KW-0732">Signal</keyword>
<dbReference type="Gene3D" id="3.40.50.2300">
    <property type="match status" value="2"/>
</dbReference>
<keyword evidence="7" id="KW-1185">Reference proteome</keyword>
<protein>
    <submittedName>
        <fullName evidence="6">Substrate-binding domain-containing protein</fullName>
    </submittedName>
</protein>